<dbReference type="Proteomes" id="UP000223060">
    <property type="component" value="Chromosome"/>
</dbReference>
<evidence type="ECO:0000313" key="5">
    <source>
        <dbReference type="Proteomes" id="UP000564536"/>
    </source>
</evidence>
<dbReference type="SUPFAM" id="SSF53474">
    <property type="entry name" value="alpha/beta-Hydrolases"/>
    <property type="match status" value="1"/>
</dbReference>
<dbReference type="Gene3D" id="3.40.50.1820">
    <property type="entry name" value="alpha/beta hydrolase"/>
    <property type="match status" value="1"/>
</dbReference>
<feature type="domain" description="Alpha/beta hydrolase fold-5" evidence="1">
    <location>
        <begin position="62"/>
        <end position="225"/>
    </location>
</feature>
<gene>
    <name evidence="3" type="ORF">HB943_06955</name>
    <name evidence="2" type="ORF">UE46_09370</name>
</gene>
<dbReference type="Pfam" id="PF12695">
    <property type="entry name" value="Abhydrolase_5"/>
    <property type="match status" value="1"/>
</dbReference>
<dbReference type="EMBL" id="CP011102">
    <property type="protein sequence ID" value="AQY51240.1"/>
    <property type="molecule type" value="Genomic_DNA"/>
</dbReference>
<sequence length="241" mass="25938">MKKTLWIVLAVLILIVGGSYFYFNTSPSPFAEAAGDSTKKVDVVDDSGFLMFTPLNQEVKESVIFYPGAFIDSLSYAPMAKGLADAGYKVYIADMPLGLAVFGQNKAADIMDSNTDEHFVIGGHSLGGAMAARFAHNNMGELDGIFFLASYADEKGTLAEAPFPALSITATKDGVLNWDTYEKDKKYLPEDTTFVSIKGGNHAQFGAYGKQNGDNDATISVEEQTKQTVAALKTWLAVAVK</sequence>
<dbReference type="RefSeq" id="WP_036061771.1">
    <property type="nucleotide sequence ID" value="NZ_CP011102.1"/>
</dbReference>
<dbReference type="Proteomes" id="UP000564536">
    <property type="component" value="Unassembled WGS sequence"/>
</dbReference>
<dbReference type="AlphaFoldDB" id="A0A1S7FV44"/>
<proteinExistence type="predicted"/>
<dbReference type="KEGG" id="lwi:UE46_09370"/>
<keyword evidence="4" id="KW-1185">Reference proteome</keyword>
<reference evidence="4" key="2">
    <citation type="submission" date="2015-03" db="EMBL/GenBank/DDBJ databases">
        <authorList>
            <person name="Ferrari E."/>
            <person name="Walter M.C."/>
            <person name="Huptas C."/>
            <person name="Scherer S."/>
            <person name="Mueller-Herbst S."/>
        </authorList>
    </citation>
    <scope>NUCLEOTIDE SEQUENCE [LARGE SCALE GENOMIC DNA]</scope>
    <source>
        <strain evidence="4">LWP01</strain>
    </source>
</reference>
<protein>
    <submittedName>
        <fullName evidence="3">Alpha/beta hydrolase</fullName>
    </submittedName>
    <submittedName>
        <fullName evidence="2">Carboxymethylenebutenolidase</fullName>
    </submittedName>
</protein>
<evidence type="ECO:0000313" key="3">
    <source>
        <dbReference type="EMBL" id="MBC1500337.1"/>
    </source>
</evidence>
<reference evidence="3 5" key="3">
    <citation type="submission" date="2020-03" db="EMBL/GenBank/DDBJ databases">
        <title>Soil Listeria distribution.</title>
        <authorList>
            <person name="Liao J."/>
            <person name="Wiedmann M."/>
        </authorList>
    </citation>
    <scope>NUCLEOTIDE SEQUENCE [LARGE SCALE GENOMIC DNA]</scope>
    <source>
        <strain evidence="3 5">FSL L7-1523</strain>
    </source>
</reference>
<dbReference type="InterPro" id="IPR029058">
    <property type="entry name" value="AB_hydrolase_fold"/>
</dbReference>
<reference evidence="2" key="1">
    <citation type="submission" date="2015-03" db="EMBL/GenBank/DDBJ databases">
        <authorList>
            <person name="Murphy D."/>
        </authorList>
    </citation>
    <scope>NUCLEOTIDE SEQUENCE [LARGE SCALE GENOMIC DNA]</scope>
    <source>
        <strain evidence="2">WS 4560</strain>
    </source>
</reference>
<dbReference type="GO" id="GO:0016787">
    <property type="term" value="F:hydrolase activity"/>
    <property type="evidence" value="ECO:0007669"/>
    <property type="project" value="UniProtKB-KW"/>
</dbReference>
<evidence type="ECO:0000313" key="4">
    <source>
        <dbReference type="Proteomes" id="UP000223060"/>
    </source>
</evidence>
<dbReference type="EMBL" id="JAARRL010000008">
    <property type="protein sequence ID" value="MBC1500337.1"/>
    <property type="molecule type" value="Genomic_DNA"/>
</dbReference>
<organism evidence="2 4">
    <name type="scientific">Listeria weihenstephanensis</name>
    <dbReference type="NCBI Taxonomy" id="1006155"/>
    <lineage>
        <taxon>Bacteria</taxon>
        <taxon>Bacillati</taxon>
        <taxon>Bacillota</taxon>
        <taxon>Bacilli</taxon>
        <taxon>Bacillales</taxon>
        <taxon>Listeriaceae</taxon>
        <taxon>Listeria</taxon>
    </lineage>
</organism>
<evidence type="ECO:0000313" key="2">
    <source>
        <dbReference type="EMBL" id="AQY51240.1"/>
    </source>
</evidence>
<evidence type="ECO:0000259" key="1">
    <source>
        <dbReference type="Pfam" id="PF12695"/>
    </source>
</evidence>
<accession>A0A1S7FV44</accession>
<keyword evidence="3" id="KW-0378">Hydrolase</keyword>
<dbReference type="InterPro" id="IPR029059">
    <property type="entry name" value="AB_hydrolase_5"/>
</dbReference>
<name>A0A1S7FV44_9LIST</name>